<dbReference type="PANTHER" id="PTHR43245:SF58">
    <property type="entry name" value="BLL5923 PROTEIN"/>
    <property type="match status" value="1"/>
</dbReference>
<organism evidence="2 3">
    <name type="scientific">Cetobacterium ceti</name>
    <dbReference type="NCBI Taxonomy" id="180163"/>
    <lineage>
        <taxon>Bacteria</taxon>
        <taxon>Fusobacteriati</taxon>
        <taxon>Fusobacteriota</taxon>
        <taxon>Fusobacteriia</taxon>
        <taxon>Fusobacteriales</taxon>
        <taxon>Fusobacteriaceae</taxon>
        <taxon>Cetobacterium</taxon>
    </lineage>
</organism>
<gene>
    <name evidence="2" type="ORF">SAMN02745174_00943</name>
</gene>
<dbReference type="OrthoDB" id="9808602at2"/>
<dbReference type="InterPro" id="IPR001509">
    <property type="entry name" value="Epimerase_deHydtase"/>
</dbReference>
<dbReference type="InterPro" id="IPR050177">
    <property type="entry name" value="Lipid_A_modif_metabolic_enz"/>
</dbReference>
<dbReference type="SUPFAM" id="SSF51735">
    <property type="entry name" value="NAD(P)-binding Rossmann-fold domains"/>
    <property type="match status" value="1"/>
</dbReference>
<evidence type="ECO:0000259" key="1">
    <source>
        <dbReference type="Pfam" id="PF01370"/>
    </source>
</evidence>
<protein>
    <submittedName>
        <fullName evidence="2">UDP-glucose 4-epimerase</fullName>
    </submittedName>
</protein>
<dbReference type="AlphaFoldDB" id="A0A1T4LS96"/>
<proteinExistence type="predicted"/>
<dbReference type="EMBL" id="FUWX01000007">
    <property type="protein sequence ID" value="SJZ57600.1"/>
    <property type="molecule type" value="Genomic_DNA"/>
</dbReference>
<dbReference type="PANTHER" id="PTHR43245">
    <property type="entry name" value="BIFUNCTIONAL POLYMYXIN RESISTANCE PROTEIN ARNA"/>
    <property type="match status" value="1"/>
</dbReference>
<dbReference type="STRING" id="180163.SAMN02745174_00943"/>
<evidence type="ECO:0000313" key="3">
    <source>
        <dbReference type="Proteomes" id="UP000191153"/>
    </source>
</evidence>
<dbReference type="RefSeq" id="WP_078693460.1">
    <property type="nucleotide sequence ID" value="NZ_FUWX01000007.1"/>
</dbReference>
<feature type="domain" description="NAD-dependent epimerase/dehydratase" evidence="1">
    <location>
        <begin position="8"/>
        <end position="205"/>
    </location>
</feature>
<accession>A0A1T4LS96</accession>
<dbReference type="Gene3D" id="3.40.50.720">
    <property type="entry name" value="NAD(P)-binding Rossmann-like Domain"/>
    <property type="match status" value="1"/>
</dbReference>
<evidence type="ECO:0000313" key="2">
    <source>
        <dbReference type="EMBL" id="SJZ57600.1"/>
    </source>
</evidence>
<dbReference type="Proteomes" id="UP000191153">
    <property type="component" value="Unassembled WGS sequence"/>
</dbReference>
<sequence length="294" mass="34022">MEKKKTLMITGASGFIGSNFIKRYEKEYNIVSVCLIKNRPEDLDFTGIDTILHLAALVHQMKGAPEEKYFEINTRLTERLAKKAKEDGVKHFVFYSTVKVYGYDGDLENHDFVLTENSPCNPNDPYGASKYEAEKILKNLENENFKISIIRPPLVYGEGVKGNMLSLIKLVNKCPILPFDYDNNRRTMVGIENLLYMTKLIIDKKANGIYIGSDLKDVSIKNITEAMEKGLNKKRIKIKLPTFIFNFLCKRKKNIMVRLYGTLAFQQEDSYKKINYKIKNSLEKEIHIMTKDYR</sequence>
<keyword evidence="3" id="KW-1185">Reference proteome</keyword>
<name>A0A1T4LS96_9FUSO</name>
<dbReference type="Pfam" id="PF01370">
    <property type="entry name" value="Epimerase"/>
    <property type="match status" value="1"/>
</dbReference>
<dbReference type="InterPro" id="IPR036291">
    <property type="entry name" value="NAD(P)-bd_dom_sf"/>
</dbReference>
<reference evidence="2 3" key="1">
    <citation type="submission" date="2017-02" db="EMBL/GenBank/DDBJ databases">
        <authorList>
            <person name="Peterson S.W."/>
        </authorList>
    </citation>
    <scope>NUCLEOTIDE SEQUENCE [LARGE SCALE GENOMIC DNA]</scope>
    <source>
        <strain evidence="2 3">ATCC 700028</strain>
    </source>
</reference>